<evidence type="ECO:0000313" key="3">
    <source>
        <dbReference type="Proteomes" id="UP001626550"/>
    </source>
</evidence>
<gene>
    <name evidence="2" type="ORF">Ciccas_005999</name>
</gene>
<feature type="region of interest" description="Disordered" evidence="1">
    <location>
        <begin position="256"/>
        <end position="286"/>
    </location>
</feature>
<sequence>MQLGLSRFFQQTVKTAEKSFASSTPMRKSQSQLKSPPISEYELPISIGEPDLRVGDLVWCCLLAYRTPQKQKTEQRGRLERHRKSLAHELQLAKSDMEPSQDRSDLVVEPSLDLTRQPPKSQIVVVSASQPSTLMESFIVTSSTVSCMAPIPGSSMEIVHYGPILDDSWNAIPFHSASRETGVHSMSNISQMTHSNSFESRAKVESTCSEPSPKHPVLLSDRLSAAESTSSLQQKVFQEVKTAYSVRRRHLINDLQRRSGSLSSNDNIHSSDDTNDANQTRVKESPQLEIGDNLPCTVQATMWLGCQNGEVFIHSTVTQFRKCLASVRLPDSVTCITYMLGCVYVGLANGQIYVFRRSFATSRCASRNSVSAAQESQSNQNSSLPIESANDQLTSSVVSADELVGNSNGEDVLAKSALTGRWDLTESVVLDCGSSQQGIKTMCAVPPANSLWIAYKNRIVVIDQSASFKITNACVPSFSRVTFFQQI</sequence>
<reference evidence="2 3" key="1">
    <citation type="submission" date="2024-11" db="EMBL/GenBank/DDBJ databases">
        <title>Adaptive evolution of stress response genes in parasites aligns with host niche diversity.</title>
        <authorList>
            <person name="Hahn C."/>
            <person name="Resl P."/>
        </authorList>
    </citation>
    <scope>NUCLEOTIDE SEQUENCE [LARGE SCALE GENOMIC DNA]</scope>
    <source>
        <strain evidence="2">EGGRZ-B1_66</strain>
        <tissue evidence="2">Body</tissue>
    </source>
</reference>
<comment type="caution">
    <text evidence="2">The sequence shown here is derived from an EMBL/GenBank/DDBJ whole genome shotgun (WGS) entry which is preliminary data.</text>
</comment>
<organism evidence="2 3">
    <name type="scientific">Cichlidogyrus casuarinus</name>
    <dbReference type="NCBI Taxonomy" id="1844966"/>
    <lineage>
        <taxon>Eukaryota</taxon>
        <taxon>Metazoa</taxon>
        <taxon>Spiralia</taxon>
        <taxon>Lophotrochozoa</taxon>
        <taxon>Platyhelminthes</taxon>
        <taxon>Monogenea</taxon>
        <taxon>Monopisthocotylea</taxon>
        <taxon>Dactylogyridea</taxon>
        <taxon>Ancyrocephalidae</taxon>
        <taxon>Cichlidogyrus</taxon>
    </lineage>
</organism>
<evidence type="ECO:0000256" key="1">
    <source>
        <dbReference type="SAM" id="MobiDB-lite"/>
    </source>
</evidence>
<protein>
    <submittedName>
        <fullName evidence="2">Uncharacterized protein</fullName>
    </submittedName>
</protein>
<dbReference type="Proteomes" id="UP001626550">
    <property type="component" value="Unassembled WGS sequence"/>
</dbReference>
<name>A0ABD2Q814_9PLAT</name>
<dbReference type="Pfam" id="PF19056">
    <property type="entry name" value="WD40_2"/>
    <property type="match status" value="1"/>
</dbReference>
<accession>A0ABD2Q814</accession>
<dbReference type="AlphaFoldDB" id="A0ABD2Q814"/>
<feature type="compositionally biased region" description="Polar residues" evidence="1">
    <location>
        <begin position="258"/>
        <end position="268"/>
    </location>
</feature>
<proteinExistence type="predicted"/>
<dbReference type="InterPro" id="IPR039911">
    <property type="entry name" value="JIP3/JIP4"/>
</dbReference>
<keyword evidence="3" id="KW-1185">Reference proteome</keyword>
<dbReference type="PANTHER" id="PTHR13886:SF4">
    <property type="entry name" value="JNK-INTERACTING PROTEIN 3"/>
    <property type="match status" value="1"/>
</dbReference>
<dbReference type="PANTHER" id="PTHR13886">
    <property type="entry name" value="JNK/SAPK-ASSOCIATED PROTEIN"/>
    <property type="match status" value="1"/>
</dbReference>
<dbReference type="EMBL" id="JBJKFK010000767">
    <property type="protein sequence ID" value="KAL3315367.1"/>
    <property type="molecule type" value="Genomic_DNA"/>
</dbReference>
<evidence type="ECO:0000313" key="2">
    <source>
        <dbReference type="EMBL" id="KAL3315367.1"/>
    </source>
</evidence>